<comment type="subunit">
    <text evidence="5">Self-interacts. Interacts with FtsZ.</text>
</comment>
<dbReference type="InterPro" id="IPR050696">
    <property type="entry name" value="FtsA/MreB"/>
</dbReference>
<evidence type="ECO:0000313" key="10">
    <source>
        <dbReference type="Proteomes" id="UP000199433"/>
    </source>
</evidence>
<dbReference type="NCBIfam" id="TIGR01174">
    <property type="entry name" value="ftsA"/>
    <property type="match status" value="1"/>
</dbReference>
<dbReference type="GO" id="GO:0009898">
    <property type="term" value="C:cytoplasmic side of plasma membrane"/>
    <property type="evidence" value="ECO:0007669"/>
    <property type="project" value="UniProtKB-UniRule"/>
</dbReference>
<dbReference type="Pfam" id="PF02491">
    <property type="entry name" value="SHS2_FTSA"/>
    <property type="match status" value="1"/>
</dbReference>
<evidence type="ECO:0000259" key="8">
    <source>
        <dbReference type="SMART" id="SM00842"/>
    </source>
</evidence>
<dbReference type="SMART" id="SM00842">
    <property type="entry name" value="FtsA"/>
    <property type="match status" value="1"/>
</dbReference>
<dbReference type="RefSeq" id="WP_091264571.1">
    <property type="nucleotide sequence ID" value="NZ_FNFK01000003.1"/>
</dbReference>
<keyword evidence="10" id="KW-1185">Reference proteome</keyword>
<reference evidence="10" key="1">
    <citation type="submission" date="2016-10" db="EMBL/GenBank/DDBJ databases">
        <authorList>
            <person name="Varghese N."/>
            <person name="Submissions S."/>
        </authorList>
    </citation>
    <scope>NUCLEOTIDE SEQUENCE [LARGE SCALE GENOMIC DNA]</scope>
    <source>
        <strain evidence="10">DSM 19181</strain>
    </source>
</reference>
<keyword evidence="2 5" id="KW-0132">Cell division</keyword>
<organism evidence="9 10">
    <name type="scientific">Alkalibacterium thalassium</name>
    <dbReference type="NCBI Taxonomy" id="426701"/>
    <lineage>
        <taxon>Bacteria</taxon>
        <taxon>Bacillati</taxon>
        <taxon>Bacillota</taxon>
        <taxon>Bacilli</taxon>
        <taxon>Lactobacillales</taxon>
        <taxon>Carnobacteriaceae</taxon>
        <taxon>Alkalibacterium</taxon>
    </lineage>
</organism>
<dbReference type="Gene3D" id="3.30.420.40">
    <property type="match status" value="2"/>
</dbReference>
<evidence type="ECO:0000256" key="3">
    <source>
        <dbReference type="ARBA" id="ARBA00023136"/>
    </source>
</evidence>
<comment type="subcellular location">
    <subcellularLocation>
        <location evidence="5">Cell membrane</location>
        <topology evidence="5">Peripheral membrane protein</topology>
        <orientation evidence="5">Cytoplasmic side</orientation>
    </subcellularLocation>
    <text evidence="5">Localizes to the Z ring in an FtsZ-dependent manner. Targeted to the membrane through a conserved C-terminal amphipathic helix.</text>
</comment>
<accession>A0A1G8W3J8</accession>
<dbReference type="EMBL" id="FNFK01000003">
    <property type="protein sequence ID" value="SDJ72961.1"/>
    <property type="molecule type" value="Genomic_DNA"/>
</dbReference>
<evidence type="ECO:0000256" key="2">
    <source>
        <dbReference type="ARBA" id="ARBA00022618"/>
    </source>
</evidence>
<keyword evidence="4 5" id="KW-0131">Cell cycle</keyword>
<dbReference type="PANTHER" id="PTHR32432">
    <property type="entry name" value="CELL DIVISION PROTEIN FTSA-RELATED"/>
    <property type="match status" value="1"/>
</dbReference>
<keyword evidence="1 5" id="KW-1003">Cell membrane</keyword>
<evidence type="ECO:0000256" key="6">
    <source>
        <dbReference type="PIRNR" id="PIRNR003101"/>
    </source>
</evidence>
<dbReference type="InterPro" id="IPR043129">
    <property type="entry name" value="ATPase_NBD"/>
</dbReference>
<dbReference type="PIRSF" id="PIRSF003101">
    <property type="entry name" value="FtsA"/>
    <property type="match status" value="1"/>
</dbReference>
<name>A0A1G8W3J8_9LACT</name>
<gene>
    <name evidence="5" type="primary">ftsA</name>
    <name evidence="9" type="ORF">SAMN04488098_100321</name>
</gene>
<comment type="function">
    <text evidence="5 6">Cell division protein that is involved in the assembly of the Z ring. May serve as a membrane anchor for the Z ring.</text>
</comment>
<protein>
    <recommendedName>
        <fullName evidence="5 6">Cell division protein FtsA</fullName>
    </recommendedName>
</protein>
<dbReference type="InterPro" id="IPR003494">
    <property type="entry name" value="SHS2_FtsA"/>
</dbReference>
<dbReference type="STRING" id="426701.SAMN04488098_100321"/>
<dbReference type="PANTHER" id="PTHR32432:SF4">
    <property type="entry name" value="CELL DIVISION PROTEIN FTSA"/>
    <property type="match status" value="1"/>
</dbReference>
<feature type="domain" description="SHS2" evidence="8">
    <location>
        <begin position="6"/>
        <end position="193"/>
    </location>
</feature>
<evidence type="ECO:0000256" key="7">
    <source>
        <dbReference type="SAM" id="MobiDB-lite"/>
    </source>
</evidence>
<evidence type="ECO:0000313" key="9">
    <source>
        <dbReference type="EMBL" id="SDJ72961.1"/>
    </source>
</evidence>
<dbReference type="CDD" id="cd24048">
    <property type="entry name" value="ASKHA_NBD_FtsA"/>
    <property type="match status" value="1"/>
</dbReference>
<dbReference type="Pfam" id="PF14450">
    <property type="entry name" value="FtsA"/>
    <property type="match status" value="1"/>
</dbReference>
<evidence type="ECO:0000256" key="1">
    <source>
        <dbReference type="ARBA" id="ARBA00022475"/>
    </source>
</evidence>
<dbReference type="Proteomes" id="UP000199433">
    <property type="component" value="Unassembled WGS sequence"/>
</dbReference>
<comment type="similarity">
    <text evidence="5 6">Belongs to the FtsA/MreB family.</text>
</comment>
<sequence length="436" mass="47584">MKDGIYSSLDIGTTSIKVIVSEVLNGKMNVIGVGSEKSNGINKGLIIDIDETALSITKAVKQAEEKSGIQIGSLIVGVPATNIEINPFHVTVSNENASQEINDSLLKKIIEQVRTKKTPSDKTLLSIMVEEFLVDGFDGIKDPRKMVGDQVELYGTLLATSKTVLHNIKKSVNNAGYRISDLIFQPEAMAGLIMSEDERRFGTIQIDLGGGQTSASAVHDEQVKYATIVQEGGENITKDISVVLNTSLKNAEKLKREVGYAYSELTDERDQTLSIDVVGQEGTVDVKESYIAEIIEARLAQIFEKIKFELDDIGAFDLPGGIILTGGTAAIPGVKELAEDIFEVNIKTYIPDFMGVRYPSFSNAIALVYTKAHMDELTKLLNTIVLNNEYIQTEDQPAEKLPSVSSKQSKVSSDHNNASSDSFIDKIKSIFSSFFD</sequence>
<feature type="region of interest" description="Disordered" evidence="7">
    <location>
        <begin position="397"/>
        <end position="420"/>
    </location>
</feature>
<evidence type="ECO:0000256" key="5">
    <source>
        <dbReference type="HAMAP-Rule" id="MF_02033"/>
    </source>
</evidence>
<dbReference type="SUPFAM" id="SSF53067">
    <property type="entry name" value="Actin-like ATPase domain"/>
    <property type="match status" value="2"/>
</dbReference>
<keyword evidence="3 5" id="KW-0472">Membrane</keyword>
<dbReference type="GO" id="GO:0032153">
    <property type="term" value="C:cell division site"/>
    <property type="evidence" value="ECO:0007669"/>
    <property type="project" value="UniProtKB-UniRule"/>
</dbReference>
<dbReference type="InterPro" id="IPR020823">
    <property type="entry name" value="Cell_div_FtsA"/>
</dbReference>
<dbReference type="HAMAP" id="MF_02033">
    <property type="entry name" value="FtsA"/>
    <property type="match status" value="1"/>
</dbReference>
<dbReference type="OrthoDB" id="9768127at2"/>
<dbReference type="AlphaFoldDB" id="A0A1G8W3J8"/>
<dbReference type="GO" id="GO:0043093">
    <property type="term" value="P:FtsZ-dependent cytokinesis"/>
    <property type="evidence" value="ECO:0007669"/>
    <property type="project" value="UniProtKB-UniRule"/>
</dbReference>
<proteinExistence type="inferred from homology"/>
<evidence type="ECO:0000256" key="4">
    <source>
        <dbReference type="ARBA" id="ARBA00023306"/>
    </source>
</evidence>